<evidence type="ECO:0000259" key="4">
    <source>
        <dbReference type="PROSITE" id="PS51294"/>
    </source>
</evidence>
<protein>
    <submittedName>
        <fullName evidence="5">Uncharacterized protein</fullName>
    </submittedName>
</protein>
<feature type="region of interest" description="Disordered" evidence="2">
    <location>
        <begin position="399"/>
        <end position="420"/>
    </location>
</feature>
<feature type="region of interest" description="Disordered" evidence="2">
    <location>
        <begin position="1"/>
        <end position="26"/>
    </location>
</feature>
<feature type="compositionally biased region" description="Polar residues" evidence="2">
    <location>
        <begin position="440"/>
        <end position="459"/>
    </location>
</feature>
<keyword evidence="6" id="KW-1185">Reference proteome</keyword>
<evidence type="ECO:0000256" key="2">
    <source>
        <dbReference type="SAM" id="MobiDB-lite"/>
    </source>
</evidence>
<feature type="compositionally biased region" description="Low complexity" evidence="2">
    <location>
        <begin position="332"/>
        <end position="342"/>
    </location>
</feature>
<feature type="compositionally biased region" description="Low complexity" evidence="2">
    <location>
        <begin position="403"/>
        <end position="417"/>
    </location>
</feature>
<feature type="region of interest" description="Disordered" evidence="2">
    <location>
        <begin position="75"/>
        <end position="97"/>
    </location>
</feature>
<feature type="region of interest" description="Disordered" evidence="2">
    <location>
        <begin position="284"/>
        <end position="357"/>
    </location>
</feature>
<feature type="compositionally biased region" description="Low complexity" evidence="2">
    <location>
        <begin position="480"/>
        <end position="490"/>
    </location>
</feature>
<dbReference type="CDD" id="cd00167">
    <property type="entry name" value="SANT"/>
    <property type="match status" value="1"/>
</dbReference>
<feature type="compositionally biased region" description="Basic and acidic residues" evidence="2">
    <location>
        <begin position="286"/>
        <end position="303"/>
    </location>
</feature>
<reference evidence="5 6" key="1">
    <citation type="submission" date="2018-08" db="EMBL/GenBank/DDBJ databases">
        <title>Aphanomyces genome sequencing and annotation.</title>
        <authorList>
            <person name="Minardi D."/>
            <person name="Oidtmann B."/>
            <person name="Van Der Giezen M."/>
            <person name="Studholme D.J."/>
        </authorList>
    </citation>
    <scope>NUCLEOTIDE SEQUENCE [LARGE SCALE GENOMIC DNA]</scope>
    <source>
        <strain evidence="5 6">NJM0002</strain>
    </source>
</reference>
<dbReference type="Proteomes" id="UP000285060">
    <property type="component" value="Unassembled WGS sequence"/>
</dbReference>
<feature type="region of interest" description="Disordered" evidence="2">
    <location>
        <begin position="432"/>
        <end position="459"/>
    </location>
</feature>
<feature type="region of interest" description="Disordered" evidence="2">
    <location>
        <begin position="480"/>
        <end position="591"/>
    </location>
</feature>
<dbReference type="PROSITE" id="PS50090">
    <property type="entry name" value="MYB_LIKE"/>
    <property type="match status" value="1"/>
</dbReference>
<dbReference type="SMART" id="SM00717">
    <property type="entry name" value="SANT"/>
    <property type="match status" value="1"/>
</dbReference>
<dbReference type="PANTHER" id="PTHR12802:SF155">
    <property type="entry name" value="DEUBIQUITINASE MYSM1"/>
    <property type="match status" value="1"/>
</dbReference>
<feature type="compositionally biased region" description="Polar residues" evidence="2">
    <location>
        <begin position="521"/>
        <end position="537"/>
    </location>
</feature>
<dbReference type="Gene3D" id="1.10.10.60">
    <property type="entry name" value="Homeodomain-like"/>
    <property type="match status" value="1"/>
</dbReference>
<feature type="domain" description="HTH myb-type" evidence="4">
    <location>
        <begin position="234"/>
        <end position="286"/>
    </location>
</feature>
<sequence length="591" mass="65337">MRMESTTASTSALGTPSGAATSGRDNDSSIRFLSHFSSPAGSVDGNANSAFHDGAAATNVSAPPHMMYSHDEYDRSTFEGSAPSMHDDPTATSNNYDRFMDKSQHFQQQVKPWPYLHDVSGRVGRSNSFPSMDLMPYRKDATPSDLFGGAVLGAAYPRHQHSHLSPSASMHRGPAMASAGSCLPRSNSAADMGTSYEVTHGIMNATSFPEIGNNDTQKQLRTKNIPSGVLFHSGRWSNEEHNRFVEGLHQYPHGVLNRWRKISKAVGTRTVLQTRTHAQKYFRRLQKMDDSRETNPKLSADVHDDGDDGVDSENHLPNDIGHFDKASSFVRPMMGSFGSPPSSYQPKKEEPSTPQSTSVNLFQHRMSNDAYDAAPRAMMTADRHSNPPTCYPFPTITIPANHPSQQQSLSQQPTPTTEASRAFQNISLSCGARGRDDQIPFQSPQLHNPPLAQQRSLNGPGNEQWFDWLLYNIDSIPTRQNPQQQQMLHQQGRDDQGGRHHPTMTRAFRSASEPVPPLTSYRMNHASTSHLQQPQQHNDSEFATHPSSPSWNAFAQPSNSDSPASNNYYNDPSPAQEQPETKYSSLLDDAP</sequence>
<feature type="compositionally biased region" description="Basic and acidic residues" evidence="2">
    <location>
        <begin position="312"/>
        <end position="325"/>
    </location>
</feature>
<accession>A0A3R6VLD9</accession>
<comment type="caution">
    <text evidence="5">The sequence shown here is derived from an EMBL/GenBank/DDBJ whole genome shotgun (WGS) entry which is preliminary data.</text>
</comment>
<dbReference type="SUPFAM" id="SSF46689">
    <property type="entry name" value="Homeodomain-like"/>
    <property type="match status" value="1"/>
</dbReference>
<feature type="compositionally biased region" description="Polar residues" evidence="2">
    <location>
        <begin position="1"/>
        <end position="20"/>
    </location>
</feature>
<evidence type="ECO:0000256" key="1">
    <source>
        <dbReference type="ARBA" id="ARBA00023242"/>
    </source>
</evidence>
<name>A0A3R6VLD9_9STRA</name>
<evidence type="ECO:0000313" key="5">
    <source>
        <dbReference type="EMBL" id="RHY29462.1"/>
    </source>
</evidence>
<dbReference type="InterPro" id="IPR009057">
    <property type="entry name" value="Homeodomain-like_sf"/>
</dbReference>
<dbReference type="InterPro" id="IPR001005">
    <property type="entry name" value="SANT/Myb"/>
</dbReference>
<feature type="domain" description="Myb-like" evidence="3">
    <location>
        <begin position="234"/>
        <end position="282"/>
    </location>
</feature>
<evidence type="ECO:0000313" key="6">
    <source>
        <dbReference type="Proteomes" id="UP000285060"/>
    </source>
</evidence>
<gene>
    <name evidence="5" type="ORF">DYB32_005114</name>
</gene>
<evidence type="ECO:0000259" key="3">
    <source>
        <dbReference type="PROSITE" id="PS50090"/>
    </source>
</evidence>
<proteinExistence type="predicted"/>
<feature type="compositionally biased region" description="Polar residues" evidence="2">
    <location>
        <begin position="545"/>
        <end position="584"/>
    </location>
</feature>
<dbReference type="PANTHER" id="PTHR12802">
    <property type="entry name" value="SWI/SNF COMPLEX-RELATED"/>
    <property type="match status" value="1"/>
</dbReference>
<feature type="region of interest" description="Disordered" evidence="2">
    <location>
        <begin position="162"/>
        <end position="186"/>
    </location>
</feature>
<dbReference type="AlphaFoldDB" id="A0A3R6VLD9"/>
<dbReference type="InterPro" id="IPR017930">
    <property type="entry name" value="Myb_dom"/>
</dbReference>
<dbReference type="EMBL" id="QUSY01000438">
    <property type="protein sequence ID" value="RHY29462.1"/>
    <property type="molecule type" value="Genomic_DNA"/>
</dbReference>
<organism evidence="5 6">
    <name type="scientific">Aphanomyces invadans</name>
    <dbReference type="NCBI Taxonomy" id="157072"/>
    <lineage>
        <taxon>Eukaryota</taxon>
        <taxon>Sar</taxon>
        <taxon>Stramenopiles</taxon>
        <taxon>Oomycota</taxon>
        <taxon>Saprolegniomycetes</taxon>
        <taxon>Saprolegniales</taxon>
        <taxon>Verrucalvaceae</taxon>
        <taxon>Aphanomyces</taxon>
    </lineage>
</organism>
<dbReference type="PROSITE" id="PS51294">
    <property type="entry name" value="HTH_MYB"/>
    <property type="match status" value="1"/>
</dbReference>
<dbReference type="Pfam" id="PF00249">
    <property type="entry name" value="Myb_DNA-binding"/>
    <property type="match status" value="1"/>
</dbReference>
<keyword evidence="1" id="KW-0539">Nucleus</keyword>